<evidence type="ECO:0000313" key="6">
    <source>
        <dbReference type="RefSeq" id="XP_017984356.1"/>
    </source>
</evidence>
<dbReference type="Proteomes" id="UP000694886">
    <property type="component" value="Chromosome 10"/>
</dbReference>
<protein>
    <submittedName>
        <fullName evidence="6">65-kDa microtubule-associated protein 5</fullName>
    </submittedName>
</protein>
<evidence type="ECO:0000313" key="5">
    <source>
        <dbReference type="Proteomes" id="UP000694886"/>
    </source>
</evidence>
<dbReference type="GO" id="GO:0000226">
    <property type="term" value="P:microtubule cytoskeleton organization"/>
    <property type="evidence" value="ECO:0007669"/>
    <property type="project" value="InterPro"/>
</dbReference>
<proteinExistence type="inferred from homology"/>
<keyword evidence="4" id="KW-0963">Cytoplasm</keyword>
<sequence length="93" mass="10905">MKELVFKRQNELEEIYRGVHMDVNSDAARQLLINLIESGDVDLSNLLSSMDDEITKAKQEALSRKDILDKVEKWKHASEEEKWLDDYEKVNLI</sequence>
<organism evidence="5 6">
    <name type="scientific">Theobroma cacao</name>
    <name type="common">Cacao</name>
    <name type="synonym">Cocoa</name>
    <dbReference type="NCBI Taxonomy" id="3641"/>
    <lineage>
        <taxon>Eukaryota</taxon>
        <taxon>Viridiplantae</taxon>
        <taxon>Streptophyta</taxon>
        <taxon>Embryophyta</taxon>
        <taxon>Tracheophyta</taxon>
        <taxon>Spermatophyta</taxon>
        <taxon>Magnoliopsida</taxon>
        <taxon>eudicotyledons</taxon>
        <taxon>Gunneridae</taxon>
        <taxon>Pentapetalae</taxon>
        <taxon>rosids</taxon>
        <taxon>malvids</taxon>
        <taxon>Malvales</taxon>
        <taxon>Malvaceae</taxon>
        <taxon>Byttnerioideae</taxon>
        <taxon>Theobroma</taxon>
    </lineage>
</organism>
<dbReference type="Gene3D" id="1.20.58.1520">
    <property type="match status" value="1"/>
</dbReference>
<dbReference type="AlphaFoldDB" id="A0AB32X2M1"/>
<dbReference type="PANTHER" id="PTHR19321:SF4">
    <property type="entry name" value="65-KDA MICROTUBULE-ASSOCIATED PROTEIN 5"/>
    <property type="match status" value="1"/>
</dbReference>
<dbReference type="RefSeq" id="XP_017984356.1">
    <property type="nucleotide sequence ID" value="XM_018128867.1"/>
</dbReference>
<dbReference type="KEGG" id="tcc:18587064"/>
<accession>A0AB32X2M1</accession>
<comment type="similarity">
    <text evidence="2">Belongs to the MAP65/ASE1 family.</text>
</comment>
<dbReference type="InterPro" id="IPR007145">
    <property type="entry name" value="MAP65_Ase1_PRC1"/>
</dbReference>
<dbReference type="GO" id="GO:0005874">
    <property type="term" value="C:microtubule"/>
    <property type="evidence" value="ECO:0007669"/>
    <property type="project" value="UniProtKB-KW"/>
</dbReference>
<name>A0AB32X2M1_THECC</name>
<comment type="subcellular location">
    <subcellularLocation>
        <location evidence="1">Cytoplasm</location>
        <location evidence="1">Cytoskeleton</location>
    </subcellularLocation>
</comment>
<gene>
    <name evidence="6" type="primary">LOC18587064</name>
</gene>
<evidence type="ECO:0000256" key="4">
    <source>
        <dbReference type="ARBA" id="ARBA00023212"/>
    </source>
</evidence>
<keyword evidence="3" id="KW-0493">Microtubule</keyword>
<dbReference type="PANTHER" id="PTHR19321">
    <property type="entry name" value="PROTEIN REGULATOR OF CYTOKINESIS 1 PRC1-RELATED"/>
    <property type="match status" value="1"/>
</dbReference>
<dbReference type="GeneID" id="18587064"/>
<dbReference type="Gramene" id="Tc10v2_t011050.1">
    <property type="protein sequence ID" value="Tc10v2_p011050.1"/>
    <property type="gene ID" value="Tc10v2_g011050"/>
</dbReference>
<evidence type="ECO:0000256" key="2">
    <source>
        <dbReference type="ARBA" id="ARBA00006187"/>
    </source>
</evidence>
<evidence type="ECO:0000256" key="1">
    <source>
        <dbReference type="ARBA" id="ARBA00004245"/>
    </source>
</evidence>
<keyword evidence="4" id="KW-0206">Cytoskeleton</keyword>
<evidence type="ECO:0000256" key="3">
    <source>
        <dbReference type="ARBA" id="ARBA00022701"/>
    </source>
</evidence>
<dbReference type="GO" id="GO:0008017">
    <property type="term" value="F:microtubule binding"/>
    <property type="evidence" value="ECO:0007669"/>
    <property type="project" value="InterPro"/>
</dbReference>
<reference evidence="5" key="1">
    <citation type="journal article" date="1997" name="Nucleic Acids Res.">
        <title>tRNAscan-SE: a program for improved detection of transfer RNA genes in genomic sequence.</title>
        <authorList>
            <person name="Lowe T.M."/>
            <person name="Eddy S.R."/>
        </authorList>
    </citation>
    <scope>NUCLEOTIDE SEQUENCE [LARGE SCALE GENOMIC DNA]</scope>
    <source>
        <strain evidence="5">r\B97-61/B2</strain>
    </source>
</reference>
<reference evidence="6" key="2">
    <citation type="submission" date="2025-08" db="UniProtKB">
        <authorList>
            <consortium name="RefSeq"/>
        </authorList>
    </citation>
    <scope>IDENTIFICATION</scope>
</reference>